<comment type="function">
    <text evidence="2">Neddylation of cullins play an essential role in the regulation of SCF-type complexes activity.</text>
</comment>
<accession>A0A1G4KJ65</accession>
<dbReference type="GO" id="GO:0000151">
    <property type="term" value="C:ubiquitin ligase complex"/>
    <property type="evidence" value="ECO:0007669"/>
    <property type="project" value="TreeGrafter"/>
</dbReference>
<feature type="domain" description="DCUN1" evidence="3">
    <location>
        <begin position="51"/>
        <end position="252"/>
    </location>
</feature>
<proteinExistence type="predicted"/>
<dbReference type="GO" id="GO:0045116">
    <property type="term" value="P:protein neddylation"/>
    <property type="evidence" value="ECO:0007669"/>
    <property type="project" value="TreeGrafter"/>
</dbReference>
<dbReference type="Gene3D" id="1.10.8.10">
    <property type="entry name" value="DNA helicase RuvA subunit, C-terminal domain"/>
    <property type="match status" value="1"/>
</dbReference>
<dbReference type="InterPro" id="IPR014764">
    <property type="entry name" value="DCN-prot"/>
</dbReference>
<dbReference type="Proteomes" id="UP000191024">
    <property type="component" value="Chromosome H"/>
</dbReference>
<dbReference type="InterPro" id="IPR009060">
    <property type="entry name" value="UBA-like_sf"/>
</dbReference>
<gene>
    <name evidence="4" type="ORF">LAMI_0H16864G</name>
</gene>
<evidence type="ECO:0000313" key="4">
    <source>
        <dbReference type="EMBL" id="SCV04529.1"/>
    </source>
</evidence>
<dbReference type="PANTHER" id="PTHR12281">
    <property type="entry name" value="RP42 RELATED"/>
    <property type="match status" value="1"/>
</dbReference>
<dbReference type="AlphaFoldDB" id="A0A1G4KJ65"/>
<sequence>MSHSSLENEFIALTKCNRTTARSYLSRNQWAMDYALNDYYDTEHGTFVEATYPPELVAVFKLNQTTNGPWIEPEDFVKFVSESLHYNPEDAAVLCLADLLDLKSFENSISEEEFLSHWAQVNCYTLEHMRSHLEACKEKMRTDISYFSRIYNSAFDLALDRGRKSVSINTAVAYWELLFLSTAHYAVKVDPIRIQSWIEFVSESAVESITKDAWQQFLVFIIKYPTNELLKSSYNPMAAWPVLIDEYYEHLEETGLLD</sequence>
<dbReference type="STRING" id="1230905.A0A1G4KJ65"/>
<dbReference type="GO" id="GO:0032182">
    <property type="term" value="F:ubiquitin-like protein binding"/>
    <property type="evidence" value="ECO:0007669"/>
    <property type="project" value="TreeGrafter"/>
</dbReference>
<dbReference type="OrthoDB" id="27198at2759"/>
<keyword evidence="1" id="KW-0833">Ubl conjugation pathway</keyword>
<dbReference type="GO" id="GO:0031624">
    <property type="term" value="F:ubiquitin conjugating enzyme binding"/>
    <property type="evidence" value="ECO:0007669"/>
    <property type="project" value="TreeGrafter"/>
</dbReference>
<dbReference type="Gene3D" id="1.10.238.10">
    <property type="entry name" value="EF-hand"/>
    <property type="match status" value="1"/>
</dbReference>
<dbReference type="EMBL" id="LT598468">
    <property type="protein sequence ID" value="SCV04529.1"/>
    <property type="molecule type" value="Genomic_DNA"/>
</dbReference>
<dbReference type="InterPro" id="IPR042460">
    <property type="entry name" value="DCN1-like_PONY"/>
</dbReference>
<dbReference type="GO" id="GO:0097602">
    <property type="term" value="F:cullin family protein binding"/>
    <property type="evidence" value="ECO:0007669"/>
    <property type="project" value="TreeGrafter"/>
</dbReference>
<evidence type="ECO:0000313" key="5">
    <source>
        <dbReference type="Proteomes" id="UP000191024"/>
    </source>
</evidence>
<dbReference type="Pfam" id="PF03556">
    <property type="entry name" value="Cullin_binding"/>
    <property type="match status" value="1"/>
</dbReference>
<reference evidence="5" key="1">
    <citation type="submission" date="2016-03" db="EMBL/GenBank/DDBJ databases">
        <authorList>
            <person name="Devillers H."/>
        </authorList>
    </citation>
    <scope>NUCLEOTIDE SEQUENCE [LARGE SCALE GENOMIC DNA]</scope>
</reference>
<dbReference type="PANTHER" id="PTHR12281:SF31">
    <property type="entry name" value="DCN1-LIKE PROTEIN 3"/>
    <property type="match status" value="1"/>
</dbReference>
<name>A0A1G4KJ65_9SACH</name>
<organism evidence="4 5">
    <name type="scientific">Lachancea mirantina</name>
    <dbReference type="NCBI Taxonomy" id="1230905"/>
    <lineage>
        <taxon>Eukaryota</taxon>
        <taxon>Fungi</taxon>
        <taxon>Dikarya</taxon>
        <taxon>Ascomycota</taxon>
        <taxon>Saccharomycotina</taxon>
        <taxon>Saccharomycetes</taxon>
        <taxon>Saccharomycetales</taxon>
        <taxon>Saccharomycetaceae</taxon>
        <taxon>Lachancea</taxon>
    </lineage>
</organism>
<dbReference type="SUPFAM" id="SSF46934">
    <property type="entry name" value="UBA-like"/>
    <property type="match status" value="1"/>
</dbReference>
<dbReference type="PROSITE" id="PS51229">
    <property type="entry name" value="DCUN1"/>
    <property type="match status" value="1"/>
</dbReference>
<evidence type="ECO:0000259" key="3">
    <source>
        <dbReference type="PROSITE" id="PS51229"/>
    </source>
</evidence>
<keyword evidence="5" id="KW-1185">Reference proteome</keyword>
<dbReference type="Gene3D" id="1.10.238.200">
    <property type="entry name" value="Cullin, PONY binding domain"/>
    <property type="match status" value="1"/>
</dbReference>
<evidence type="ECO:0000256" key="1">
    <source>
        <dbReference type="ARBA" id="ARBA00022786"/>
    </source>
</evidence>
<dbReference type="InterPro" id="IPR005176">
    <property type="entry name" value="PONY_dom"/>
</dbReference>
<protein>
    <recommendedName>
        <fullName evidence="2">Defective in cullin neddylation protein</fullName>
    </recommendedName>
</protein>
<evidence type="ECO:0000256" key="2">
    <source>
        <dbReference type="RuleBase" id="RU410713"/>
    </source>
</evidence>
<dbReference type="Pfam" id="PF14555">
    <property type="entry name" value="UBA_4"/>
    <property type="match status" value="1"/>
</dbReference>